<dbReference type="AlphaFoldDB" id="A0A6N8J192"/>
<proteinExistence type="predicted"/>
<reference evidence="3 4" key="1">
    <citation type="submission" date="2019-12" db="EMBL/GenBank/DDBJ databases">
        <authorList>
            <person name="Huq M.A."/>
        </authorList>
    </citation>
    <scope>NUCLEOTIDE SEQUENCE [LARGE SCALE GENOMIC DNA]</scope>
    <source>
        <strain evidence="3 4">MAH-25</strain>
    </source>
</reference>
<evidence type="ECO:0000259" key="2">
    <source>
        <dbReference type="PROSITE" id="PS50110"/>
    </source>
</evidence>
<dbReference type="EMBL" id="WSEL01000009">
    <property type="protein sequence ID" value="MVQ32040.1"/>
    <property type="molecule type" value="Genomic_DNA"/>
</dbReference>
<accession>A0A6N8J192</accession>
<evidence type="ECO:0000256" key="1">
    <source>
        <dbReference type="PROSITE-ProRule" id="PRU00169"/>
    </source>
</evidence>
<feature type="domain" description="Response regulatory" evidence="2">
    <location>
        <begin position="25"/>
        <end position="144"/>
    </location>
</feature>
<protein>
    <submittedName>
        <fullName evidence="3">Response regulator</fullName>
    </submittedName>
</protein>
<sequence>MSPRIGGPAPQRSAGSRQESLLSIRVLLVEDMKATHELVSELMGFIGGFTVVGSCATEAAALQWVHDHPGACDLMILDLMLREGTGFSVLAGLAVHGAGAPDVVVFSDFASPAVVRKCRDNGALEAIPKADLRRLRVFLETYRGQLSKAA</sequence>
<gene>
    <name evidence="3" type="ORF">GON04_21450</name>
</gene>
<evidence type="ECO:0000313" key="4">
    <source>
        <dbReference type="Proteomes" id="UP000469385"/>
    </source>
</evidence>
<dbReference type="InterPro" id="IPR001789">
    <property type="entry name" value="Sig_transdc_resp-reg_receiver"/>
</dbReference>
<dbReference type="Pfam" id="PF00072">
    <property type="entry name" value="Response_reg"/>
    <property type="match status" value="1"/>
</dbReference>
<dbReference type="PROSITE" id="PS50110">
    <property type="entry name" value="RESPONSE_REGULATORY"/>
    <property type="match status" value="1"/>
</dbReference>
<dbReference type="Proteomes" id="UP000469385">
    <property type="component" value="Unassembled WGS sequence"/>
</dbReference>
<evidence type="ECO:0000313" key="3">
    <source>
        <dbReference type="EMBL" id="MVQ32040.1"/>
    </source>
</evidence>
<dbReference type="Gene3D" id="3.40.50.2300">
    <property type="match status" value="1"/>
</dbReference>
<organism evidence="3 4">
    <name type="scientific">Ramlibacter pinisoli</name>
    <dbReference type="NCBI Taxonomy" id="2682844"/>
    <lineage>
        <taxon>Bacteria</taxon>
        <taxon>Pseudomonadati</taxon>
        <taxon>Pseudomonadota</taxon>
        <taxon>Betaproteobacteria</taxon>
        <taxon>Burkholderiales</taxon>
        <taxon>Comamonadaceae</taxon>
        <taxon>Ramlibacter</taxon>
    </lineage>
</organism>
<dbReference type="SMART" id="SM00448">
    <property type="entry name" value="REC"/>
    <property type="match status" value="1"/>
</dbReference>
<keyword evidence="4" id="KW-1185">Reference proteome</keyword>
<keyword evidence="1" id="KW-0597">Phosphoprotein</keyword>
<feature type="modified residue" description="4-aspartylphosphate" evidence="1">
    <location>
        <position position="78"/>
    </location>
</feature>
<dbReference type="InterPro" id="IPR011006">
    <property type="entry name" value="CheY-like_superfamily"/>
</dbReference>
<comment type="caution">
    <text evidence="3">The sequence shown here is derived from an EMBL/GenBank/DDBJ whole genome shotgun (WGS) entry which is preliminary data.</text>
</comment>
<dbReference type="GO" id="GO:0000160">
    <property type="term" value="P:phosphorelay signal transduction system"/>
    <property type="evidence" value="ECO:0007669"/>
    <property type="project" value="InterPro"/>
</dbReference>
<name>A0A6N8J192_9BURK</name>
<dbReference type="SUPFAM" id="SSF52172">
    <property type="entry name" value="CheY-like"/>
    <property type="match status" value="1"/>
</dbReference>